<evidence type="ECO:0000313" key="2">
    <source>
        <dbReference type="EMBL" id="PWT27279.1"/>
    </source>
</evidence>
<reference evidence="2 3" key="1">
    <citation type="submission" date="2017-09" db="EMBL/GenBank/DDBJ databases">
        <title>High-quality draft genome sequence of Butyrivibrio fibrisolvens INBov1, isolated from cow rumen.</title>
        <authorList>
            <person name="Rodriguez Hernaez J."/>
            <person name="Rivarola M."/>
            <person name="Paniego N."/>
            <person name="Cravero S."/>
            <person name="Ceron Cucchi M."/>
            <person name="Martinez M.C."/>
        </authorList>
    </citation>
    <scope>NUCLEOTIDE SEQUENCE [LARGE SCALE GENOMIC DNA]</scope>
    <source>
        <strain evidence="2 3">INBov1</strain>
    </source>
</reference>
<sequence>MSERQVYYPFDVKAAFLVYDGDENKRQTKDNSFYEWLKAEGFSEVHVHTDSSGVYGTWYIDVDTKLFTSASADIMLAPIIGNTGIFIEDFKVIYHIYKRHSTLMKESYHNGLRLKTFDEYKEAKALSEMAWNLRKQIYFDQHPTYEKWCHDVASEIMEDKWYQEHSSKEEILDDLKDKSIDRDLRRYFSEKELPSEVAGQWWIITF</sequence>
<keyword evidence="3" id="KW-1185">Reference proteome</keyword>
<organism evidence="2 3">
    <name type="scientific">Butyrivibrio fibrisolvens</name>
    <dbReference type="NCBI Taxonomy" id="831"/>
    <lineage>
        <taxon>Bacteria</taxon>
        <taxon>Bacillati</taxon>
        <taxon>Bacillota</taxon>
        <taxon>Clostridia</taxon>
        <taxon>Lachnospirales</taxon>
        <taxon>Lachnospiraceae</taxon>
        <taxon>Butyrivibrio</taxon>
    </lineage>
</organism>
<dbReference type="EMBL" id="NXNG01000005">
    <property type="protein sequence ID" value="PWT25688.1"/>
    <property type="molecule type" value="Genomic_DNA"/>
</dbReference>
<protein>
    <submittedName>
        <fullName evidence="2">Uncharacterized protein</fullName>
    </submittedName>
</protein>
<name>A0A317G1A6_BUTFI</name>
<evidence type="ECO:0000313" key="3">
    <source>
        <dbReference type="Proteomes" id="UP000245488"/>
    </source>
</evidence>
<dbReference type="RefSeq" id="WP_110072840.1">
    <property type="nucleotide sequence ID" value="NZ_CM009896.1"/>
</dbReference>
<comment type="caution">
    <text evidence="2">The sequence shown here is derived from an EMBL/GenBank/DDBJ whole genome shotgun (WGS) entry which is preliminary data.</text>
</comment>
<dbReference type="Proteomes" id="UP000245488">
    <property type="component" value="Chromosome"/>
</dbReference>
<dbReference type="EMBL" id="NXNG01000001">
    <property type="protein sequence ID" value="PWT27279.1"/>
    <property type="molecule type" value="Genomic_DNA"/>
</dbReference>
<dbReference type="AlphaFoldDB" id="A0A317G1A6"/>
<gene>
    <name evidence="1" type="ORF">CPT75_01630</name>
    <name evidence="2" type="ORF">CPT75_09275</name>
</gene>
<evidence type="ECO:0000313" key="1">
    <source>
        <dbReference type="EMBL" id="PWT25688.1"/>
    </source>
</evidence>
<proteinExistence type="predicted"/>
<accession>A0A317G1A6</accession>